<dbReference type="Proteomes" id="UP000001798">
    <property type="component" value="Chromosome 12"/>
</dbReference>
<dbReference type="AlphaFoldDB" id="A0A384K0J1"/>
<name>A0A384K0J1_BOTFB</name>
<dbReference type="GeneID" id="5431757"/>
<organism evidence="2 3">
    <name type="scientific">Botryotinia fuckeliana (strain B05.10)</name>
    <name type="common">Noble rot fungus</name>
    <name type="synonym">Botrytis cinerea</name>
    <dbReference type="NCBI Taxonomy" id="332648"/>
    <lineage>
        <taxon>Eukaryota</taxon>
        <taxon>Fungi</taxon>
        <taxon>Dikarya</taxon>
        <taxon>Ascomycota</taxon>
        <taxon>Pezizomycotina</taxon>
        <taxon>Leotiomycetes</taxon>
        <taxon>Helotiales</taxon>
        <taxon>Sclerotiniaceae</taxon>
        <taxon>Botrytis</taxon>
    </lineage>
</organism>
<feature type="compositionally biased region" description="Polar residues" evidence="1">
    <location>
        <begin position="215"/>
        <end position="226"/>
    </location>
</feature>
<feature type="region of interest" description="Disordered" evidence="1">
    <location>
        <begin position="212"/>
        <end position="245"/>
    </location>
</feature>
<protein>
    <submittedName>
        <fullName evidence="2">Uncharacterized protein</fullName>
    </submittedName>
</protein>
<dbReference type="KEGG" id="bfu:BCIN_12g05850"/>
<evidence type="ECO:0000313" key="3">
    <source>
        <dbReference type="Proteomes" id="UP000001798"/>
    </source>
</evidence>
<sequence>MIQHGHPASMGRCPFVICSAGLCPANRSRALRNNNSVEAVQVNGNAQAVDCAQAAGHAPLIDLNQLPGHAQGISYTIAASYIRGRPDASYSLAPLSGNFPAVSPGSSYTQSINNARTVSGAQANYDTQTAEVNQTSQATNAPQATVAGLNFLASDGFASGASTPRSFAGSIFSAPPSPAGSNLTAMNDNIRRRPVLLRSQFAAQNRYDLHHRNPYHSSLVNQSGLRGNNDENDGNYDGHHDSNEEEENNLFANQLARLYLDEDINTAIAEGNDNDVSYFTMRPEESMGFLEASRNDVDAGINQLNLAINAYDGSDTL</sequence>
<reference evidence="2 3" key="2">
    <citation type="journal article" date="2012" name="Eukaryot. Cell">
        <title>Genome update of Botrytis cinerea strains B05.10 and T4.</title>
        <authorList>
            <person name="Staats M."/>
            <person name="van Kan J.A."/>
        </authorList>
    </citation>
    <scope>NUCLEOTIDE SEQUENCE [LARGE SCALE GENOMIC DNA]</scope>
    <source>
        <strain evidence="2 3">B05.10</strain>
    </source>
</reference>
<keyword evidence="3" id="KW-1185">Reference proteome</keyword>
<proteinExistence type="predicted"/>
<dbReference type="RefSeq" id="XP_024552348.1">
    <property type="nucleotide sequence ID" value="XM_024696537.1"/>
</dbReference>
<reference evidence="2 3" key="3">
    <citation type="journal article" date="2017" name="Mol. Plant Pathol.">
        <title>A gapless genome sequence of the fungus Botrytis cinerea.</title>
        <authorList>
            <person name="Van Kan J.A."/>
            <person name="Stassen J.H."/>
            <person name="Mosbach A."/>
            <person name="Van Der Lee T.A."/>
            <person name="Faino L."/>
            <person name="Farmer A.D."/>
            <person name="Papasotiriou D.G."/>
            <person name="Zhou S."/>
            <person name="Seidl M.F."/>
            <person name="Cottam E."/>
            <person name="Edel D."/>
            <person name="Hahn M."/>
            <person name="Schwartz D.C."/>
            <person name="Dietrich R.A."/>
            <person name="Widdison S."/>
            <person name="Scalliet G."/>
        </authorList>
    </citation>
    <scope>NUCLEOTIDE SEQUENCE [LARGE SCALE GENOMIC DNA]</scope>
    <source>
        <strain evidence="2 3">B05.10</strain>
    </source>
</reference>
<reference evidence="2 3" key="1">
    <citation type="journal article" date="2011" name="PLoS Genet.">
        <title>Genomic analysis of the necrotrophic fungal pathogens Sclerotinia sclerotiorum and Botrytis cinerea.</title>
        <authorList>
            <person name="Amselem J."/>
            <person name="Cuomo C.A."/>
            <person name="van Kan J.A."/>
            <person name="Viaud M."/>
            <person name="Benito E.P."/>
            <person name="Couloux A."/>
            <person name="Coutinho P.M."/>
            <person name="de Vries R.P."/>
            <person name="Dyer P.S."/>
            <person name="Fillinger S."/>
            <person name="Fournier E."/>
            <person name="Gout L."/>
            <person name="Hahn M."/>
            <person name="Kohn L."/>
            <person name="Lapalu N."/>
            <person name="Plummer K.M."/>
            <person name="Pradier J.M."/>
            <person name="Quevillon E."/>
            <person name="Sharon A."/>
            <person name="Simon A."/>
            <person name="ten Have A."/>
            <person name="Tudzynski B."/>
            <person name="Tudzynski P."/>
            <person name="Wincker P."/>
            <person name="Andrew M."/>
            <person name="Anthouard V."/>
            <person name="Beever R.E."/>
            <person name="Beffa R."/>
            <person name="Benoit I."/>
            <person name="Bouzid O."/>
            <person name="Brault B."/>
            <person name="Chen Z."/>
            <person name="Choquer M."/>
            <person name="Collemare J."/>
            <person name="Cotton P."/>
            <person name="Danchin E.G."/>
            <person name="Da Silva C."/>
            <person name="Gautier A."/>
            <person name="Giraud C."/>
            <person name="Giraud T."/>
            <person name="Gonzalez C."/>
            <person name="Grossetete S."/>
            <person name="Guldener U."/>
            <person name="Henrissat B."/>
            <person name="Howlett B.J."/>
            <person name="Kodira C."/>
            <person name="Kretschmer M."/>
            <person name="Lappartient A."/>
            <person name="Leroch M."/>
            <person name="Levis C."/>
            <person name="Mauceli E."/>
            <person name="Neuveglise C."/>
            <person name="Oeser B."/>
            <person name="Pearson M."/>
            <person name="Poulain J."/>
            <person name="Poussereau N."/>
            <person name="Quesneville H."/>
            <person name="Rascle C."/>
            <person name="Schumacher J."/>
            <person name="Segurens B."/>
            <person name="Sexton A."/>
            <person name="Silva E."/>
            <person name="Sirven C."/>
            <person name="Soanes D.M."/>
            <person name="Talbot N.J."/>
            <person name="Templeton M."/>
            <person name="Yandava C."/>
            <person name="Yarden O."/>
            <person name="Zeng Q."/>
            <person name="Rollins J.A."/>
            <person name="Lebrun M.H."/>
            <person name="Dickman M."/>
        </authorList>
    </citation>
    <scope>NUCLEOTIDE SEQUENCE [LARGE SCALE GENOMIC DNA]</scope>
    <source>
        <strain evidence="2 3">B05.10</strain>
    </source>
</reference>
<dbReference type="EMBL" id="CP009816">
    <property type="protein sequence ID" value="ATZ56047.1"/>
    <property type="molecule type" value="Genomic_DNA"/>
</dbReference>
<dbReference type="OrthoDB" id="10430997at2759"/>
<accession>A0A384K0J1</accession>
<evidence type="ECO:0000313" key="2">
    <source>
        <dbReference type="EMBL" id="ATZ56047.1"/>
    </source>
</evidence>
<dbReference type="VEuPathDB" id="FungiDB:Bcin12g05850"/>
<evidence type="ECO:0000256" key="1">
    <source>
        <dbReference type="SAM" id="MobiDB-lite"/>
    </source>
</evidence>
<gene>
    <name evidence="2" type="ORF">BCIN_12g05850</name>
</gene>